<reference evidence="1 2" key="1">
    <citation type="submission" date="2016-04" db="EMBL/GenBank/DDBJ databases">
        <title>Genome analyses suggest a sexual origin of heterokaryosis in a supposedly ancient asexual fungus.</title>
        <authorList>
            <person name="Ropars J."/>
            <person name="Sedzielewska K."/>
            <person name="Noel J."/>
            <person name="Charron P."/>
            <person name="Farinelli L."/>
            <person name="Marton T."/>
            <person name="Kruger M."/>
            <person name="Pelin A."/>
            <person name="Brachmann A."/>
            <person name="Corradi N."/>
        </authorList>
    </citation>
    <scope>NUCLEOTIDE SEQUENCE [LARGE SCALE GENOMIC DNA]</scope>
    <source>
        <strain evidence="1 2">A5</strain>
    </source>
</reference>
<protein>
    <recommendedName>
        <fullName evidence="3">Serine-threonine/tyrosine-protein kinase catalytic domain-containing protein</fullName>
    </recommendedName>
</protein>
<organism evidence="1 2">
    <name type="scientific">Rhizophagus irregularis</name>
    <dbReference type="NCBI Taxonomy" id="588596"/>
    <lineage>
        <taxon>Eukaryota</taxon>
        <taxon>Fungi</taxon>
        <taxon>Fungi incertae sedis</taxon>
        <taxon>Mucoromycota</taxon>
        <taxon>Glomeromycotina</taxon>
        <taxon>Glomeromycetes</taxon>
        <taxon>Glomerales</taxon>
        <taxon>Glomeraceae</taxon>
        <taxon>Rhizophagus</taxon>
    </lineage>
</organism>
<dbReference type="Proteomes" id="UP000232722">
    <property type="component" value="Unassembled WGS sequence"/>
</dbReference>
<evidence type="ECO:0008006" key="3">
    <source>
        <dbReference type="Google" id="ProtNLM"/>
    </source>
</evidence>
<proteinExistence type="predicted"/>
<evidence type="ECO:0000313" key="2">
    <source>
        <dbReference type="Proteomes" id="UP000232722"/>
    </source>
</evidence>
<comment type="caution">
    <text evidence="1">The sequence shown here is derived from an EMBL/GenBank/DDBJ whole genome shotgun (WGS) entry which is preliminary data.</text>
</comment>
<evidence type="ECO:0000313" key="1">
    <source>
        <dbReference type="EMBL" id="PKC08370.1"/>
    </source>
</evidence>
<accession>A0A2N0PNG5</accession>
<dbReference type="AlphaFoldDB" id="A0A2N0PNG5"/>
<dbReference type="EMBL" id="LLXJ01000549">
    <property type="protein sequence ID" value="PKC08370.1"/>
    <property type="molecule type" value="Genomic_DNA"/>
</dbReference>
<feature type="non-terminal residue" evidence="1">
    <location>
        <position position="1"/>
    </location>
</feature>
<gene>
    <name evidence="1" type="ORF">RhiirA5_416989</name>
</gene>
<reference evidence="1 2" key="2">
    <citation type="submission" date="2017-09" db="EMBL/GenBank/DDBJ databases">
        <title>Extensive intraspecific genome diversity in a model arbuscular mycorrhizal fungus.</title>
        <authorList>
            <person name="Chen E.C."/>
            <person name="Morin E."/>
            <person name="Beaudet D."/>
            <person name="Noel J."/>
            <person name="Ndikumana S."/>
            <person name="Charron P."/>
            <person name="St-Onge C."/>
            <person name="Giorgi J."/>
            <person name="Grigoriev I.V."/>
            <person name="Roux C."/>
            <person name="Martin F.M."/>
            <person name="Corradi N."/>
        </authorList>
    </citation>
    <scope>NUCLEOTIDE SEQUENCE [LARGE SCALE GENOMIC DNA]</scope>
    <source>
        <strain evidence="1 2">A5</strain>
    </source>
</reference>
<dbReference type="VEuPathDB" id="FungiDB:RhiirFUN_026570"/>
<name>A0A2N0PNG5_9GLOM</name>
<sequence>EEPVPGTPDEYLKLYKLCWGGDPDVRPTIYEVLNTLVRLGKMRGIQGFQDIRYEDNDMQGIQDVQDVQDIQDNDYHSTDSQEVTNIREAGNN</sequence>